<gene>
    <name evidence="2" type="ORF">ANIA_08826</name>
</gene>
<dbReference type="Proteomes" id="UP000000560">
    <property type="component" value="Chromosome III"/>
</dbReference>
<evidence type="ECO:0000256" key="1">
    <source>
        <dbReference type="SAM" id="MobiDB-lite"/>
    </source>
</evidence>
<dbReference type="STRING" id="227321.Q5ASA4"/>
<reference evidence="3" key="1">
    <citation type="journal article" date="2005" name="Nature">
        <title>Sequencing of Aspergillus nidulans and comparative analysis with A. fumigatus and A. oryzae.</title>
        <authorList>
            <person name="Galagan J.E."/>
            <person name="Calvo S.E."/>
            <person name="Cuomo C."/>
            <person name="Ma L.J."/>
            <person name="Wortman J.R."/>
            <person name="Batzoglou S."/>
            <person name="Lee S.I."/>
            <person name="Basturkmen M."/>
            <person name="Spevak C.C."/>
            <person name="Clutterbuck J."/>
            <person name="Kapitonov V."/>
            <person name="Jurka J."/>
            <person name="Scazzocchio C."/>
            <person name="Farman M."/>
            <person name="Butler J."/>
            <person name="Purcell S."/>
            <person name="Harris S."/>
            <person name="Braus G.H."/>
            <person name="Draht O."/>
            <person name="Busch S."/>
            <person name="D'Enfert C."/>
            <person name="Bouchier C."/>
            <person name="Goldman G.H."/>
            <person name="Bell-Pedersen D."/>
            <person name="Griffiths-Jones S."/>
            <person name="Doonan J.H."/>
            <person name="Yu J."/>
            <person name="Vienken K."/>
            <person name="Pain A."/>
            <person name="Freitag M."/>
            <person name="Selker E.U."/>
            <person name="Archer D.B."/>
            <person name="Penalva M.A."/>
            <person name="Oakley B.R."/>
            <person name="Momany M."/>
            <person name="Tanaka T."/>
            <person name="Kumagai T."/>
            <person name="Asai K."/>
            <person name="Machida M."/>
            <person name="Nierman W.C."/>
            <person name="Denning D.W."/>
            <person name="Caddick M."/>
            <person name="Hynes M."/>
            <person name="Paoletti M."/>
            <person name="Fischer R."/>
            <person name="Miller B."/>
            <person name="Dyer P."/>
            <person name="Sachs M.S."/>
            <person name="Osmani S.A."/>
            <person name="Birren B.W."/>
        </authorList>
    </citation>
    <scope>NUCLEOTIDE SEQUENCE [LARGE SCALE GENOMIC DNA]</scope>
    <source>
        <strain evidence="3">FGSC A4 / ATCC 38163 / CBS 112.46 / NRRL 194 / M139</strain>
    </source>
</reference>
<protein>
    <submittedName>
        <fullName evidence="2">AT DNA binding protein, putative (AFU_orthologue AFUA_5G05990)</fullName>
    </submittedName>
</protein>
<dbReference type="EMBL" id="BN001303">
    <property type="protein sequence ID" value="CBF77938.1"/>
    <property type="molecule type" value="Genomic_DNA"/>
</dbReference>
<dbReference type="eggNOG" id="ENOG502SA85">
    <property type="taxonomic scope" value="Eukaryota"/>
</dbReference>
<feature type="compositionally biased region" description="Polar residues" evidence="1">
    <location>
        <begin position="286"/>
        <end position="295"/>
    </location>
</feature>
<reference evidence="3" key="2">
    <citation type="journal article" date="2009" name="Fungal Genet. Biol.">
        <title>The 2008 update of the Aspergillus nidulans genome annotation: a community effort.</title>
        <authorList>
            <person name="Wortman J.R."/>
            <person name="Gilsenan J.M."/>
            <person name="Joardar V."/>
            <person name="Deegan J."/>
            <person name="Clutterbuck J."/>
            <person name="Andersen M.R."/>
            <person name="Archer D."/>
            <person name="Bencina M."/>
            <person name="Braus G."/>
            <person name="Coutinho P."/>
            <person name="von Dohren H."/>
            <person name="Doonan J."/>
            <person name="Driessen A.J."/>
            <person name="Durek P."/>
            <person name="Espeso E."/>
            <person name="Fekete E."/>
            <person name="Flipphi M."/>
            <person name="Estrada C.G."/>
            <person name="Geysens S."/>
            <person name="Goldman G."/>
            <person name="de Groot P.W."/>
            <person name="Hansen K."/>
            <person name="Harris S.D."/>
            <person name="Heinekamp T."/>
            <person name="Helmstaedt K."/>
            <person name="Henrissat B."/>
            <person name="Hofmann G."/>
            <person name="Homan T."/>
            <person name="Horio T."/>
            <person name="Horiuchi H."/>
            <person name="James S."/>
            <person name="Jones M."/>
            <person name="Karaffa L."/>
            <person name="Karanyi Z."/>
            <person name="Kato M."/>
            <person name="Keller N."/>
            <person name="Kelly D.E."/>
            <person name="Kiel J.A."/>
            <person name="Kim J.M."/>
            <person name="van der Klei I.J."/>
            <person name="Klis F.M."/>
            <person name="Kovalchuk A."/>
            <person name="Krasevec N."/>
            <person name="Kubicek C.P."/>
            <person name="Liu B."/>
            <person name="Maccabe A."/>
            <person name="Meyer V."/>
            <person name="Mirabito P."/>
            <person name="Miskei M."/>
            <person name="Mos M."/>
            <person name="Mullins J."/>
            <person name="Nelson D.R."/>
            <person name="Nielsen J."/>
            <person name="Oakley B.R."/>
            <person name="Osmani S.A."/>
            <person name="Pakula T."/>
            <person name="Paszewski A."/>
            <person name="Paulsen I."/>
            <person name="Pilsyk S."/>
            <person name="Pocsi I."/>
            <person name="Punt P.J."/>
            <person name="Ram A.F."/>
            <person name="Ren Q."/>
            <person name="Robellet X."/>
            <person name="Robson G."/>
            <person name="Seiboth B."/>
            <person name="van Solingen P."/>
            <person name="Specht T."/>
            <person name="Sun J."/>
            <person name="Taheri-Talesh N."/>
            <person name="Takeshita N."/>
            <person name="Ussery D."/>
            <person name="vanKuyk P.A."/>
            <person name="Visser H."/>
            <person name="van de Vondervoort P.J."/>
            <person name="de Vries R.P."/>
            <person name="Walton J."/>
            <person name="Xiang X."/>
            <person name="Xiong Y."/>
            <person name="Zeng A.P."/>
            <person name="Brandt B.W."/>
            <person name="Cornell M.J."/>
            <person name="van den Hondel C.A."/>
            <person name="Visser J."/>
            <person name="Oliver S.G."/>
            <person name="Turner G."/>
        </authorList>
    </citation>
    <scope>GENOME REANNOTATION</scope>
    <source>
        <strain evidence="3">FGSC A4 / ATCC 38163 / CBS 112.46 / NRRL 194 / M139</strain>
    </source>
</reference>
<feature type="region of interest" description="Disordered" evidence="1">
    <location>
        <begin position="28"/>
        <end position="295"/>
    </location>
</feature>
<dbReference type="GeneID" id="2868359"/>
<accession>Q5ASA4</accession>
<sequence>MSHSREKTWTEDEKSVFHEMCQELASQVNTRFGPIHPPRHPAPAQSVPLPDSNNSARKRPLYPTDKPILAPRAIQPRPPAGPASYSSESGASTMLSPGTGDVPGATEPPRKRGRPTKLEAERRKAEAEARGVLYQPQSRQRGSQKAKAPSTPTSPSGVEAGGTVYTQTSNRPPLIPPPGLHYVHPPLRSMPLPGSSDEERMRTMPNQISPALRELPRPQETRQTLPSPHALQLGHRESIPRIEPGDRPYEPLPPERLTFTDSSRRSLVNPPPRPPDEPHTPDKQIPLTTTAEKRT</sequence>
<dbReference type="HOGENOM" id="CLU_069663_0_0_1"/>
<feature type="compositionally biased region" description="Basic and acidic residues" evidence="1">
    <location>
        <begin position="116"/>
        <end position="129"/>
    </location>
</feature>
<name>Q5ASA4_EMENI</name>
<evidence type="ECO:0000313" key="2">
    <source>
        <dbReference type="EMBL" id="CBF77938.1"/>
    </source>
</evidence>
<feature type="compositionally biased region" description="Polar residues" evidence="1">
    <location>
        <begin position="84"/>
        <end position="96"/>
    </location>
</feature>
<evidence type="ECO:0000313" key="3">
    <source>
        <dbReference type="Proteomes" id="UP000000560"/>
    </source>
</evidence>
<accession>C8V9K7</accession>
<dbReference type="AlphaFoldDB" id="Q5ASA4"/>
<dbReference type="RefSeq" id="XP_682095.1">
    <property type="nucleotide sequence ID" value="XM_677003.1"/>
</dbReference>
<organism evidence="2 3">
    <name type="scientific">Emericella nidulans (strain FGSC A4 / ATCC 38163 / CBS 112.46 / NRRL 194 / M139)</name>
    <name type="common">Aspergillus nidulans</name>
    <dbReference type="NCBI Taxonomy" id="227321"/>
    <lineage>
        <taxon>Eukaryota</taxon>
        <taxon>Fungi</taxon>
        <taxon>Dikarya</taxon>
        <taxon>Ascomycota</taxon>
        <taxon>Pezizomycotina</taxon>
        <taxon>Eurotiomycetes</taxon>
        <taxon>Eurotiomycetidae</taxon>
        <taxon>Eurotiales</taxon>
        <taxon>Aspergillaceae</taxon>
        <taxon>Aspergillus</taxon>
        <taxon>Aspergillus subgen. Nidulantes</taxon>
    </lineage>
</organism>
<dbReference type="OMA" id="WAEHEKV"/>
<proteinExistence type="predicted"/>
<dbReference type="OrthoDB" id="5371646at2759"/>
<dbReference type="InParanoid" id="Q5ASA4"/>
<dbReference type="KEGG" id="ani:ANIA_08826"/>
<feature type="compositionally biased region" description="Basic and acidic residues" evidence="1">
    <location>
        <begin position="234"/>
        <end position="249"/>
    </location>
</feature>
<keyword evidence="3" id="KW-1185">Reference proteome</keyword>